<keyword evidence="5 7" id="KW-0443">Lipid metabolism</keyword>
<dbReference type="OrthoDB" id="9784739at2"/>
<dbReference type="AlphaFoldDB" id="A0A5S9QKG1"/>
<keyword evidence="1 7" id="KW-0444">Lipid biosynthesis</keyword>
<dbReference type="CDD" id="cd03352">
    <property type="entry name" value="LbH_LpxD"/>
    <property type="match status" value="1"/>
</dbReference>
<dbReference type="InterPro" id="IPR020573">
    <property type="entry name" value="UDP_GlcNAc_AcTrfase_non-rep"/>
</dbReference>
<dbReference type="SUPFAM" id="SSF51161">
    <property type="entry name" value="Trimeric LpxA-like enzymes"/>
    <property type="match status" value="1"/>
</dbReference>
<dbReference type="Gene3D" id="1.20.5.170">
    <property type="match status" value="1"/>
</dbReference>
<evidence type="ECO:0000256" key="6">
    <source>
        <dbReference type="ARBA" id="ARBA00023315"/>
    </source>
</evidence>
<comment type="subunit">
    <text evidence="7">Homotrimer.</text>
</comment>
<dbReference type="NCBIfam" id="TIGR01853">
    <property type="entry name" value="lipid_A_lpxD"/>
    <property type="match status" value="1"/>
</dbReference>
<organism evidence="9 10">
    <name type="scientific">BD1-7 clade bacterium</name>
    <dbReference type="NCBI Taxonomy" id="2029982"/>
    <lineage>
        <taxon>Bacteria</taxon>
        <taxon>Pseudomonadati</taxon>
        <taxon>Pseudomonadota</taxon>
        <taxon>Gammaproteobacteria</taxon>
        <taxon>Cellvibrionales</taxon>
        <taxon>Spongiibacteraceae</taxon>
        <taxon>BD1-7 clade</taxon>
    </lineage>
</organism>
<keyword evidence="2 7" id="KW-0441">Lipid A biosynthesis</keyword>
<evidence type="ECO:0000256" key="4">
    <source>
        <dbReference type="ARBA" id="ARBA00022737"/>
    </source>
</evidence>
<dbReference type="EMBL" id="CACSII010000018">
    <property type="protein sequence ID" value="CAA0115659.1"/>
    <property type="molecule type" value="Genomic_DNA"/>
</dbReference>
<dbReference type="GO" id="GO:0016020">
    <property type="term" value="C:membrane"/>
    <property type="evidence" value="ECO:0007669"/>
    <property type="project" value="GOC"/>
</dbReference>
<comment type="similarity">
    <text evidence="7">Belongs to the transferase hexapeptide repeat family. LpxD subfamily.</text>
</comment>
<dbReference type="GO" id="GO:0103118">
    <property type="term" value="F:UDP-3-O-[(3R)-3-hydroxyacyl]-glucosamine N-acyltransferase activity"/>
    <property type="evidence" value="ECO:0007669"/>
    <property type="project" value="UniProtKB-EC"/>
</dbReference>
<keyword evidence="4 7" id="KW-0677">Repeat</keyword>
<accession>A0A5S9QKG1</accession>
<keyword evidence="3 7" id="KW-0808">Transferase</keyword>
<dbReference type="InterPro" id="IPR011004">
    <property type="entry name" value="Trimer_LpxA-like_sf"/>
</dbReference>
<dbReference type="Pfam" id="PF00132">
    <property type="entry name" value="Hexapep"/>
    <property type="match status" value="3"/>
</dbReference>
<dbReference type="PANTHER" id="PTHR43378">
    <property type="entry name" value="UDP-3-O-ACYLGLUCOSAMINE N-ACYLTRANSFERASE"/>
    <property type="match status" value="1"/>
</dbReference>
<name>A0A5S9QKG1_9GAMM</name>
<sequence>MQYTLAELADRAGLELQGDGAKVITSIAPLKTAETNQLSFLSSPKMAAELSSTFAGAVIVKADLAPLCDTNVLISDNPYLSFAKLSGLFDQSPVAKPGIHQSATVSNSANVAVSASIGANAVIGDGVIIGERSVIGANTVVDDYCEIGDGCHIHANVTLYHRVVMGDDVCVHSATVIGGDGFGFAPAPKEARKWQKIHQLGGVRIGNRVDIGACTSIDRGTLEDTVLEDDVIIDNQVHVAHNCVIGQGSALAGCVGLAGSSIIGKFCTLAGGVGIAGHLSICDHVHITGMTMVTKSITEPGAYSSGTPMMPTRDWKRSAVRFGQLDKLQTRVKKLETDSDN</sequence>
<evidence type="ECO:0000313" key="9">
    <source>
        <dbReference type="EMBL" id="CAA0115659.1"/>
    </source>
</evidence>
<evidence type="ECO:0000256" key="3">
    <source>
        <dbReference type="ARBA" id="ARBA00022679"/>
    </source>
</evidence>
<dbReference type="NCBIfam" id="NF002060">
    <property type="entry name" value="PRK00892.1"/>
    <property type="match status" value="1"/>
</dbReference>
<evidence type="ECO:0000256" key="1">
    <source>
        <dbReference type="ARBA" id="ARBA00022516"/>
    </source>
</evidence>
<dbReference type="Proteomes" id="UP000434580">
    <property type="component" value="Unassembled WGS sequence"/>
</dbReference>
<dbReference type="Pfam" id="PF04613">
    <property type="entry name" value="LpxD"/>
    <property type="match status" value="1"/>
</dbReference>
<feature type="domain" description="UDP-3-O-[3-hydroxymyristoyl] glucosamine N-acyltransferase non-repeat region" evidence="8">
    <location>
        <begin position="23"/>
        <end position="86"/>
    </location>
</feature>
<dbReference type="Gene3D" id="2.160.10.10">
    <property type="entry name" value="Hexapeptide repeat proteins"/>
    <property type="match status" value="1"/>
</dbReference>
<dbReference type="InterPro" id="IPR001451">
    <property type="entry name" value="Hexapep"/>
</dbReference>
<feature type="active site" description="Proton acceptor" evidence="7">
    <location>
        <position position="241"/>
    </location>
</feature>
<dbReference type="PANTHER" id="PTHR43378:SF2">
    <property type="entry name" value="UDP-3-O-ACYLGLUCOSAMINE N-ACYLTRANSFERASE 1, MITOCHONDRIAL-RELATED"/>
    <property type="match status" value="1"/>
</dbReference>
<comment type="pathway">
    <text evidence="7">Bacterial outer membrane biogenesis; LPS lipid A biosynthesis.</text>
</comment>
<protein>
    <recommendedName>
        <fullName evidence="7">UDP-3-O-acylglucosamine N-acyltransferase</fullName>
        <ecNumber evidence="7">2.3.1.191</ecNumber>
    </recommendedName>
</protein>
<dbReference type="HAMAP" id="MF_00523">
    <property type="entry name" value="LpxD"/>
    <property type="match status" value="1"/>
</dbReference>
<evidence type="ECO:0000256" key="5">
    <source>
        <dbReference type="ARBA" id="ARBA00023098"/>
    </source>
</evidence>
<reference evidence="9 10" key="1">
    <citation type="submission" date="2019-11" db="EMBL/GenBank/DDBJ databases">
        <authorList>
            <person name="Holert J."/>
        </authorList>
    </citation>
    <scope>NUCLEOTIDE SEQUENCE [LARGE SCALE GENOMIC DNA]</scope>
    <source>
        <strain evidence="9">BC5_2</strain>
    </source>
</reference>
<evidence type="ECO:0000313" key="10">
    <source>
        <dbReference type="Proteomes" id="UP000434580"/>
    </source>
</evidence>
<evidence type="ECO:0000256" key="2">
    <source>
        <dbReference type="ARBA" id="ARBA00022556"/>
    </source>
</evidence>
<comment type="function">
    <text evidence="7">Catalyzes the N-acylation of UDP-3-O-acylglucosamine using 3-hydroxyacyl-ACP as the acyl donor. Is involved in the biosynthesis of lipid A, a phosphorylated glycolipid that anchors the lipopolysaccharide to the outer membrane of the cell.</text>
</comment>
<dbReference type="InterPro" id="IPR007691">
    <property type="entry name" value="LpxD"/>
</dbReference>
<dbReference type="GO" id="GO:0009245">
    <property type="term" value="P:lipid A biosynthetic process"/>
    <property type="evidence" value="ECO:0007669"/>
    <property type="project" value="UniProtKB-UniRule"/>
</dbReference>
<evidence type="ECO:0000256" key="7">
    <source>
        <dbReference type="HAMAP-Rule" id="MF_00523"/>
    </source>
</evidence>
<gene>
    <name evidence="7 9" type="primary">lpxD</name>
    <name evidence="9" type="ORF">DPBNPPHM_01971</name>
</gene>
<evidence type="ECO:0000259" key="8">
    <source>
        <dbReference type="Pfam" id="PF04613"/>
    </source>
</evidence>
<dbReference type="Gene3D" id="3.40.1390.10">
    <property type="entry name" value="MurE/MurF, N-terminal domain"/>
    <property type="match status" value="1"/>
</dbReference>
<proteinExistence type="inferred from homology"/>
<dbReference type="UniPathway" id="UPA00973"/>
<dbReference type="EC" id="2.3.1.191" evidence="7"/>
<dbReference type="GO" id="GO:0016410">
    <property type="term" value="F:N-acyltransferase activity"/>
    <property type="evidence" value="ECO:0007669"/>
    <property type="project" value="InterPro"/>
</dbReference>
<keyword evidence="6 7" id="KW-0012">Acyltransferase</keyword>
<comment type="catalytic activity">
    <reaction evidence="7">
        <text>a UDP-3-O-[(3R)-3-hydroxyacyl]-alpha-D-glucosamine + a (3R)-hydroxyacyl-[ACP] = a UDP-2-N,3-O-bis[(3R)-3-hydroxyacyl]-alpha-D-glucosamine + holo-[ACP] + H(+)</text>
        <dbReference type="Rhea" id="RHEA:53836"/>
        <dbReference type="Rhea" id="RHEA-COMP:9685"/>
        <dbReference type="Rhea" id="RHEA-COMP:9945"/>
        <dbReference type="ChEBI" id="CHEBI:15378"/>
        <dbReference type="ChEBI" id="CHEBI:64479"/>
        <dbReference type="ChEBI" id="CHEBI:78827"/>
        <dbReference type="ChEBI" id="CHEBI:137740"/>
        <dbReference type="ChEBI" id="CHEBI:137748"/>
        <dbReference type="EC" id="2.3.1.191"/>
    </reaction>
</comment>